<dbReference type="InterPro" id="IPR036390">
    <property type="entry name" value="WH_DNA-bd_sf"/>
</dbReference>
<evidence type="ECO:0000256" key="2">
    <source>
        <dbReference type="ARBA" id="ARBA00022618"/>
    </source>
</evidence>
<dbReference type="InterPro" id="IPR059120">
    <property type="entry name" value="Cullin-like_AB"/>
</dbReference>
<dbReference type="SMART" id="SM01013">
    <property type="entry name" value="APC2"/>
    <property type="match status" value="1"/>
</dbReference>
<dbReference type="Pfam" id="PF25773">
    <property type="entry name" value="TPR_ANAPC2"/>
    <property type="match status" value="1"/>
</dbReference>
<dbReference type="InterPro" id="IPR044554">
    <property type="entry name" value="ANAPC2"/>
</dbReference>
<dbReference type="Proteomes" id="UP000095300">
    <property type="component" value="Unassembled WGS sequence"/>
</dbReference>
<evidence type="ECO:0000256" key="4">
    <source>
        <dbReference type="ARBA" id="ARBA00022786"/>
    </source>
</evidence>
<dbReference type="InterPro" id="IPR057975">
    <property type="entry name" value="TPR_ANAPC2"/>
</dbReference>
<keyword evidence="3" id="KW-0498">Mitosis</keyword>
<dbReference type="SUPFAM" id="SSF46785">
    <property type="entry name" value="Winged helix' DNA-binding domain"/>
    <property type="match status" value="1"/>
</dbReference>
<dbReference type="FunFam" id="1.10.10.10:FF:000554">
    <property type="entry name" value="Anaphase-promoting complex subunit 2"/>
    <property type="match status" value="1"/>
</dbReference>
<dbReference type="AlphaFoldDB" id="A0A1I8P1Z1"/>
<dbReference type="GO" id="GO:0051301">
    <property type="term" value="P:cell division"/>
    <property type="evidence" value="ECO:0007669"/>
    <property type="project" value="UniProtKB-KW"/>
</dbReference>
<dbReference type="OrthoDB" id="243840at2759"/>
<dbReference type="GO" id="GO:0070979">
    <property type="term" value="P:protein K11-linked ubiquitination"/>
    <property type="evidence" value="ECO:0007669"/>
    <property type="project" value="TreeGrafter"/>
</dbReference>
<dbReference type="EnsemblMetazoa" id="SCAU004077-RA">
    <property type="protein sequence ID" value="SCAU004077-PA"/>
    <property type="gene ID" value="SCAU004077"/>
</dbReference>
<gene>
    <name evidence="8" type="primary">106081457</name>
</gene>
<dbReference type="Gene3D" id="1.10.10.10">
    <property type="entry name" value="Winged helix-like DNA-binding domain superfamily/Winged helix DNA-binding domain"/>
    <property type="match status" value="1"/>
</dbReference>
<evidence type="ECO:0000313" key="9">
    <source>
        <dbReference type="Proteomes" id="UP000095300"/>
    </source>
</evidence>
<dbReference type="InterPro" id="IPR016158">
    <property type="entry name" value="Cullin_homology"/>
</dbReference>
<dbReference type="STRING" id="35570.A0A1I8P1Z1"/>
<sequence length="786" mass="89865">MEIVWSDFSETCPIIKECLETPDLCSESEETWEYVYEVLWIEIGSFVRNKLTPSFWSCFKHTQTLSKFDREGETADDLQLQYKLFTNFVNAVKGLDAYYQFVKSSLEKLDSIRKITDHSPSLAKLNELLRSSLLSQLPTNFNNVVFSFYSVSFRVFFNLHQTADQAGQDNADLEESGIPCKGCNQELEKCQCRALLQTINEVNQKLVDLELLDRLAGQSMTFLVQLRIKDHIKNTCHGIFDRSHLKALLTWLDDVVISWLMQVFHSKSLASDAMHIDDSSRTSDAIQSLKVKLTFYVYENYAISVIDQFFSIIIDFPDSIPAIEDLKICMEKINLRRQIINTLKTSLEARILHPGVNTMDILTGYVAAIKAIRYLDSSGVILETVTAPIKEYLRKRSDTVRCVVTSLTETESGPTDLSEELAKGDAAKDGGTAGNVNDELSNWENWQPDPFGLENSVQPRAVKTSRCADIISMVVDIYGSKELFMSEYRNLLADRLLTQLEFSPEKEIRNLELLKLRFGESLLHNCEVMLKDIADSKRINSHIHSDPKYVEQKQFDISSLIISAQFWPSFNKESVELPEPIANEFQKYTKSYEEYKGNRTLNWRTVTGKVCISIELGERVLDMTVAPTQAVIIYHFQTKSEWSLDDLSSLVKIPPSVLRRRMAFWQSHGIIVESQPGVYKLIEDDIPKSQKLPINEIIAEDEDNESAMASASDQREEELQVFWSYIVGMLTNLDSLPIERIHQMLKLFASNGLGVEFTQDDLKDFLQRKVRDHKLIYSGGVYQLAK</sequence>
<dbReference type="InterPro" id="IPR036317">
    <property type="entry name" value="Cullin_homology_sf"/>
</dbReference>
<dbReference type="SUPFAM" id="SSF75632">
    <property type="entry name" value="Cullin homology domain"/>
    <property type="match status" value="1"/>
</dbReference>
<reference evidence="8" key="1">
    <citation type="submission" date="2020-05" db="UniProtKB">
        <authorList>
            <consortium name="EnsemblMetazoa"/>
        </authorList>
    </citation>
    <scope>IDENTIFICATION</scope>
    <source>
        <strain evidence="8">USDA</strain>
    </source>
</reference>
<dbReference type="Gene3D" id="1.20.1310.10">
    <property type="entry name" value="Cullin Repeats"/>
    <property type="match status" value="1"/>
</dbReference>
<dbReference type="Pfam" id="PF26557">
    <property type="entry name" value="Cullin_AB"/>
    <property type="match status" value="1"/>
</dbReference>
<accession>A0A1I8P1Z1</accession>
<keyword evidence="9" id="KW-1185">Reference proteome</keyword>
<proteinExistence type="inferred from homology"/>
<organism evidence="8 9">
    <name type="scientific">Stomoxys calcitrans</name>
    <name type="common">Stable fly</name>
    <name type="synonym">Conops calcitrans</name>
    <dbReference type="NCBI Taxonomy" id="35570"/>
    <lineage>
        <taxon>Eukaryota</taxon>
        <taxon>Metazoa</taxon>
        <taxon>Ecdysozoa</taxon>
        <taxon>Arthropoda</taxon>
        <taxon>Hexapoda</taxon>
        <taxon>Insecta</taxon>
        <taxon>Pterygota</taxon>
        <taxon>Neoptera</taxon>
        <taxon>Endopterygota</taxon>
        <taxon>Diptera</taxon>
        <taxon>Brachycera</taxon>
        <taxon>Muscomorpha</taxon>
        <taxon>Muscoidea</taxon>
        <taxon>Muscidae</taxon>
        <taxon>Stomoxys</taxon>
    </lineage>
</organism>
<dbReference type="PANTHER" id="PTHR45957:SF1">
    <property type="entry name" value="ANAPHASE-PROMOTING COMPLEX SUBUNIT 2"/>
    <property type="match status" value="1"/>
</dbReference>
<dbReference type="GO" id="GO:0007091">
    <property type="term" value="P:metaphase/anaphase transition of mitotic cell cycle"/>
    <property type="evidence" value="ECO:0007669"/>
    <property type="project" value="TreeGrafter"/>
</dbReference>
<evidence type="ECO:0000256" key="3">
    <source>
        <dbReference type="ARBA" id="ARBA00022776"/>
    </source>
</evidence>
<comment type="similarity">
    <text evidence="6">Belongs to the cullin family.</text>
</comment>
<dbReference type="InterPro" id="IPR014786">
    <property type="entry name" value="ANAPC2_C"/>
</dbReference>
<evidence type="ECO:0000256" key="5">
    <source>
        <dbReference type="ARBA" id="ARBA00023306"/>
    </source>
</evidence>
<keyword evidence="2" id="KW-0132">Cell division</keyword>
<dbReference type="Gene3D" id="3.30.230.130">
    <property type="entry name" value="Cullin, Chain C, Domain 2"/>
    <property type="match status" value="1"/>
</dbReference>
<evidence type="ECO:0000256" key="6">
    <source>
        <dbReference type="PROSITE-ProRule" id="PRU00330"/>
    </source>
</evidence>
<evidence type="ECO:0000313" key="8">
    <source>
        <dbReference type="EnsemblMetazoa" id="SCAU004077-PA"/>
    </source>
</evidence>
<dbReference type="Pfam" id="PF08672">
    <property type="entry name" value="ANAPC2"/>
    <property type="match status" value="1"/>
</dbReference>
<dbReference type="GO" id="GO:0005680">
    <property type="term" value="C:anaphase-promoting complex"/>
    <property type="evidence" value="ECO:0007669"/>
    <property type="project" value="TreeGrafter"/>
</dbReference>
<dbReference type="VEuPathDB" id="VectorBase:SCAU004077"/>
<dbReference type="GO" id="GO:0006511">
    <property type="term" value="P:ubiquitin-dependent protein catabolic process"/>
    <property type="evidence" value="ECO:0007669"/>
    <property type="project" value="InterPro"/>
</dbReference>
<dbReference type="SMART" id="SM00182">
    <property type="entry name" value="CULLIN"/>
    <property type="match status" value="1"/>
</dbReference>
<dbReference type="PANTHER" id="PTHR45957">
    <property type="entry name" value="ANAPHASE-PROMOTING COMPLEX SUBUNIT 2"/>
    <property type="match status" value="1"/>
</dbReference>
<evidence type="ECO:0000259" key="7">
    <source>
        <dbReference type="PROSITE" id="PS50069"/>
    </source>
</evidence>
<protein>
    <recommendedName>
        <fullName evidence="1">Anaphase-promoting complex subunit 2</fullName>
    </recommendedName>
</protein>
<dbReference type="InterPro" id="IPR036388">
    <property type="entry name" value="WH-like_DNA-bd_sf"/>
</dbReference>
<dbReference type="FunFam" id="1.20.1310.10:FF:000052">
    <property type="entry name" value="Anaphase-promoting complex subunit 2"/>
    <property type="match status" value="1"/>
</dbReference>
<feature type="domain" description="Cullin family profile" evidence="7">
    <location>
        <begin position="471"/>
        <end position="666"/>
    </location>
</feature>
<name>A0A1I8P1Z1_STOCA</name>
<dbReference type="GO" id="GO:0031625">
    <property type="term" value="F:ubiquitin protein ligase binding"/>
    <property type="evidence" value="ECO:0007669"/>
    <property type="project" value="InterPro"/>
</dbReference>
<evidence type="ECO:0000256" key="1">
    <source>
        <dbReference type="ARBA" id="ARBA00016068"/>
    </source>
</evidence>
<keyword evidence="4" id="KW-0833">Ubl conjugation pathway</keyword>
<dbReference type="PROSITE" id="PS50069">
    <property type="entry name" value="CULLIN_2"/>
    <property type="match status" value="1"/>
</dbReference>
<keyword evidence="5" id="KW-0131">Cell cycle</keyword>
<dbReference type="KEGG" id="scac:106081457"/>